<feature type="region of interest" description="Disordered" evidence="1">
    <location>
        <begin position="517"/>
        <end position="541"/>
    </location>
</feature>
<reference evidence="2 3" key="1">
    <citation type="journal article" date="2019" name="Emerg. Microbes Infect.">
        <title>Comprehensive subspecies identification of 175 nontuberculous mycobacteria species based on 7547 genomic profiles.</title>
        <authorList>
            <person name="Matsumoto Y."/>
            <person name="Kinjo T."/>
            <person name="Motooka D."/>
            <person name="Nabeya D."/>
            <person name="Jung N."/>
            <person name="Uechi K."/>
            <person name="Horii T."/>
            <person name="Iida T."/>
            <person name="Fujita J."/>
            <person name="Nakamura S."/>
        </authorList>
    </citation>
    <scope>NUCLEOTIDE SEQUENCE [LARGE SCALE GENOMIC DNA]</scope>
    <source>
        <strain evidence="2 3">JCM 6396</strain>
    </source>
</reference>
<dbReference type="Proteomes" id="UP000467006">
    <property type="component" value="Chromosome"/>
</dbReference>
<sequence length="885" mass="96792">MPDELAVRGLTDPIRGSSGPDRLWTLTNVGEATPEIRSPLCWSLWGHGVEFASRGGLYDFGVLPRSALSVPKDPNQWSTACFFGKQAMNVDRARELAGLLSGMTGDDFERDLLSSVRPDATPTKSDPARLPMVAVKAPRALAGERRAPRRIHDEQIRWWRNTVLAGRWTDPGALLTDSVARFAAAMRVHVRTRPILNVLRAQVESIAARLGRADLVPSLLAGYGGVIETALADDVWSVGQGRLDIDEFLRRHGFHGPDDGNVIGHSWREDPKAVLRAAASHVGRPEDERPRLRVDRTVAARQRAEAELLAGLGPIRRTMLRQLLRFTGAQVRSVELTKAAFLTAIDGCRAAANGLGTELAAAGALAQPDDTFYLTTDELLGPLPHNAAELVAFRRARREEYRRMEIPTVFTGMPAPVETADAPAYGDQAVHGSPAGTGVFEGTVRVVLDPESDDVLDDGEVLVCKFVDPGWTRWSRWPARRSPTSAARPAMAPSWHVNSVSRVWSAPETAPAHCARATSCASTEHRAKSRSGPSRKGRRMTVSNDLSAHLPAAREAVVRERPTVAGWTENLLFTPYDPVNDIGMWLQHQGTVADAWEMWQDRVLIALPEDQGVLSMWAYHRTVPERQPAGANLEFRCEQAFKRWHITFDGFCVRSSYETMRTGLLADGPKSRVQLDLSVECVTPVWDAESGPSTATGAGMAEQSWAREHYEQLIAVTGQLVVDGAVTDINGGGWRDHSRGPRGADTLTDWGGHVIIGGVLPSGRAFGLCRYWARDGRITLEGAYVVEDGVLRHVEIEQTPGPAALTRDGEAFTLALADGQRISGTIRSSLWFSMADGLPYGAADGSRVYTVSWAQVQWDGEVGHAYIERSDMTRTGPIPADRAHR</sequence>
<name>A0A7I7K0G5_9MYCO</name>
<keyword evidence="3" id="KW-1185">Reference proteome</keyword>
<dbReference type="PANTHER" id="PTHR43615:SF1">
    <property type="entry name" value="PPDK_N DOMAIN-CONTAINING PROTEIN"/>
    <property type="match status" value="1"/>
</dbReference>
<evidence type="ECO:0000313" key="2">
    <source>
        <dbReference type="EMBL" id="BBX16981.1"/>
    </source>
</evidence>
<accession>A0A7I7K0G5</accession>
<feature type="compositionally biased region" description="Basic residues" evidence="1">
    <location>
        <begin position="527"/>
        <end position="539"/>
    </location>
</feature>
<dbReference type="PANTHER" id="PTHR43615">
    <property type="entry name" value="PHOSPHOENOLPYRUVATE SYNTHASE-RELATED"/>
    <property type="match status" value="1"/>
</dbReference>
<protein>
    <submittedName>
        <fullName evidence="2">Uncharacterized protein</fullName>
    </submittedName>
</protein>
<organism evidence="2 3">
    <name type="scientific">Mycolicibacterium duvalii</name>
    <dbReference type="NCBI Taxonomy" id="39688"/>
    <lineage>
        <taxon>Bacteria</taxon>
        <taxon>Bacillati</taxon>
        <taxon>Actinomycetota</taxon>
        <taxon>Actinomycetes</taxon>
        <taxon>Mycobacteriales</taxon>
        <taxon>Mycobacteriaceae</taxon>
        <taxon>Mycolicibacterium</taxon>
    </lineage>
</organism>
<evidence type="ECO:0000313" key="3">
    <source>
        <dbReference type="Proteomes" id="UP000467006"/>
    </source>
</evidence>
<dbReference type="SUPFAM" id="SSF159245">
    <property type="entry name" value="AttH-like"/>
    <property type="match status" value="1"/>
</dbReference>
<dbReference type="AlphaFoldDB" id="A0A7I7K0G5"/>
<dbReference type="KEGG" id="mdu:MDUV_18410"/>
<gene>
    <name evidence="2" type="ORF">MDUV_18410</name>
</gene>
<dbReference type="InterPro" id="IPR051549">
    <property type="entry name" value="PEP_Utilizing_Enz"/>
</dbReference>
<dbReference type="EMBL" id="AP022563">
    <property type="protein sequence ID" value="BBX16981.1"/>
    <property type="molecule type" value="Genomic_DNA"/>
</dbReference>
<evidence type="ECO:0000256" key="1">
    <source>
        <dbReference type="SAM" id="MobiDB-lite"/>
    </source>
</evidence>
<proteinExistence type="predicted"/>